<dbReference type="Gene3D" id="3.90.1150.180">
    <property type="match status" value="1"/>
</dbReference>
<protein>
    <recommendedName>
        <fullName evidence="4">L-seryl-tRNA selenium transferase N-terminal domain-containing protein</fullName>
    </recommendedName>
</protein>
<proteinExistence type="predicted"/>
<dbReference type="InterPro" id="IPR018319">
    <property type="entry name" value="SelA-like"/>
</dbReference>
<accession>X1NUT8</accession>
<evidence type="ECO:0000313" key="3">
    <source>
        <dbReference type="EMBL" id="GAI47383.1"/>
    </source>
</evidence>
<name>X1NUT8_9ZZZZ</name>
<organism evidence="3">
    <name type="scientific">marine sediment metagenome</name>
    <dbReference type="NCBI Taxonomy" id="412755"/>
    <lineage>
        <taxon>unclassified sequences</taxon>
        <taxon>metagenomes</taxon>
        <taxon>ecological metagenomes</taxon>
    </lineage>
</organism>
<dbReference type="PANTHER" id="PTHR32328">
    <property type="entry name" value="L-SERYL-TRNA(SEC) SELENIUM TRANSFERASE"/>
    <property type="match status" value="1"/>
</dbReference>
<dbReference type="PANTHER" id="PTHR32328:SF0">
    <property type="entry name" value="L-SERYL-TRNA(SEC) SELENIUM TRANSFERASE"/>
    <property type="match status" value="1"/>
</dbReference>
<evidence type="ECO:0008006" key="4">
    <source>
        <dbReference type="Google" id="ProtNLM"/>
    </source>
</evidence>
<dbReference type="AlphaFoldDB" id="X1NUT8"/>
<feature type="non-terminal residue" evidence="3">
    <location>
        <position position="1"/>
    </location>
</feature>
<evidence type="ECO:0000256" key="2">
    <source>
        <dbReference type="ARBA" id="ARBA00022898"/>
    </source>
</evidence>
<reference evidence="3" key="1">
    <citation type="journal article" date="2014" name="Front. Microbiol.">
        <title>High frequency of phylogenetically diverse reductive dehalogenase-homologous genes in deep subseafloor sedimentary metagenomes.</title>
        <authorList>
            <person name="Kawai M."/>
            <person name="Futagami T."/>
            <person name="Toyoda A."/>
            <person name="Takaki Y."/>
            <person name="Nishi S."/>
            <person name="Hori S."/>
            <person name="Arai W."/>
            <person name="Tsubouchi T."/>
            <person name="Morono Y."/>
            <person name="Uchiyama I."/>
            <person name="Ito T."/>
            <person name="Fujiyama A."/>
            <person name="Inagaki F."/>
            <person name="Takami H."/>
        </authorList>
    </citation>
    <scope>NUCLEOTIDE SEQUENCE</scope>
    <source>
        <strain evidence="3">Expedition CK06-06</strain>
    </source>
</reference>
<sequence length="95" mass="10935">RKIDRISKNLFEISVEKTASKIGSGAMPIEEIPTFALFVRSETYSSDKLAELLRLNEPPIFTRILKDRVVIDPRTLMKGEEKEIVEVFRRIVEEG</sequence>
<dbReference type="EMBL" id="BARV01038363">
    <property type="protein sequence ID" value="GAI47383.1"/>
    <property type="molecule type" value="Genomic_DNA"/>
</dbReference>
<comment type="caution">
    <text evidence="3">The sequence shown here is derived from an EMBL/GenBank/DDBJ whole genome shotgun (WGS) entry which is preliminary data.</text>
</comment>
<dbReference type="GO" id="GO:0004125">
    <property type="term" value="F:L-seryl-tRNA(Sec) selenium transferase activity"/>
    <property type="evidence" value="ECO:0007669"/>
    <property type="project" value="TreeGrafter"/>
</dbReference>
<comment type="cofactor">
    <cofactor evidence="1">
        <name>pyridoxal 5'-phosphate</name>
        <dbReference type="ChEBI" id="CHEBI:597326"/>
    </cofactor>
</comment>
<gene>
    <name evidence="3" type="ORF">S06H3_59125</name>
</gene>
<keyword evidence="2" id="KW-0663">Pyridoxal phosphate</keyword>
<dbReference type="Pfam" id="PF03841">
    <property type="entry name" value="SelA"/>
    <property type="match status" value="1"/>
</dbReference>
<evidence type="ECO:0000256" key="1">
    <source>
        <dbReference type="ARBA" id="ARBA00001933"/>
    </source>
</evidence>